<name>A0A8T0CSJ7_CORYI</name>
<evidence type="ECO:0000313" key="5">
    <source>
        <dbReference type="Proteomes" id="UP000806378"/>
    </source>
</evidence>
<evidence type="ECO:0000256" key="1">
    <source>
        <dbReference type="ARBA" id="ARBA00007692"/>
    </source>
</evidence>
<comment type="similarity">
    <text evidence="1">Belongs to the mTERF family.</text>
</comment>
<keyword evidence="2" id="KW-0804">Transcription</keyword>
<evidence type="ECO:0000256" key="3">
    <source>
        <dbReference type="ARBA" id="ARBA00022946"/>
    </source>
</evidence>
<keyword evidence="5" id="KW-1185">Reference proteome</keyword>
<organism evidence="4 5">
    <name type="scientific">Corymbia citriodora subsp. variegata</name>
    <dbReference type="NCBI Taxonomy" id="360336"/>
    <lineage>
        <taxon>Eukaryota</taxon>
        <taxon>Viridiplantae</taxon>
        <taxon>Streptophyta</taxon>
        <taxon>Embryophyta</taxon>
        <taxon>Tracheophyta</taxon>
        <taxon>Spermatophyta</taxon>
        <taxon>Magnoliopsida</taxon>
        <taxon>eudicotyledons</taxon>
        <taxon>Gunneridae</taxon>
        <taxon>Pentapetalae</taxon>
        <taxon>rosids</taxon>
        <taxon>malvids</taxon>
        <taxon>Myrtales</taxon>
        <taxon>Myrtaceae</taxon>
        <taxon>Myrtoideae</taxon>
        <taxon>Eucalypteae</taxon>
        <taxon>Corymbia</taxon>
    </lineage>
</organism>
<gene>
    <name evidence="4" type="ORF">BT93_L1043</name>
</gene>
<sequence>MRPRLKLLAFRETGRRYFSGRIGDSSGPNPLFLSQSQHRKQASLANLFQRYGFSQSQSPEFLAKNRFLLDASLHDTEKSLNILSSLKIPSESVVSVMGQCPGVLEHEFLRKWEVVFREFGFLGVSSAGIIGTLQVSRKFNVGSERFGRTFQVLKGLGVEARTYCRILEEFPGVIAMRKSEISGKVEFLEGISIPKAAVDRVFHAFPGILGLSVEDRLKPLICEFRHLGFDKGMARDEILREPRVLSMELGELSRCLELLRTIKCREPIKEKILKGGEFRAGFEVKLRLDCLCRHGLIRRDAFKVLWKEPRLIVYQIEGIERKIDFLLNDMNYDVECLVEMPEYLGVNFEKQILPRYNVIEYLRSIGGLGDPVGLKNLIKPSRLKFYNLYVKPYPECEKIFGRCEADEAKKQHPVGLWKLFKPQKYPQSKDDAENMRSFMELGG</sequence>
<evidence type="ECO:0008006" key="6">
    <source>
        <dbReference type="Google" id="ProtNLM"/>
    </source>
</evidence>
<dbReference type="Gramene" id="rna-gnl|WGS:JABURB|Cocit.L1043.1">
    <property type="protein sequence ID" value="cds-KAF7849256.1"/>
    <property type="gene ID" value="gene-BT93_L1043"/>
</dbReference>
<dbReference type="PANTHER" id="PTHR13068:SF23">
    <property type="entry name" value="TRANSCRIPTION TERMINATION FACTOR MTERF15, MITOCHONDRIAL"/>
    <property type="match status" value="1"/>
</dbReference>
<dbReference type="GO" id="GO:0006353">
    <property type="term" value="P:DNA-templated transcription termination"/>
    <property type="evidence" value="ECO:0007669"/>
    <property type="project" value="UniProtKB-KW"/>
</dbReference>
<proteinExistence type="inferred from homology"/>
<reference evidence="4" key="1">
    <citation type="submission" date="2020-05" db="EMBL/GenBank/DDBJ databases">
        <title>WGS assembly of Corymbia citriodora subspecies variegata.</title>
        <authorList>
            <person name="Barry K."/>
            <person name="Hundley H."/>
            <person name="Shu S."/>
            <person name="Jenkins J."/>
            <person name="Grimwood J."/>
            <person name="Baten A."/>
        </authorList>
    </citation>
    <scope>NUCLEOTIDE SEQUENCE</scope>
    <source>
        <strain evidence="4">CV2-018</strain>
    </source>
</reference>
<dbReference type="InterPro" id="IPR038538">
    <property type="entry name" value="MTERF_sf"/>
</dbReference>
<dbReference type="AlphaFoldDB" id="A0A8T0CSJ7"/>
<keyword evidence="2" id="KW-0805">Transcription regulation</keyword>
<dbReference type="PANTHER" id="PTHR13068">
    <property type="entry name" value="CGI-12 PROTEIN-RELATED"/>
    <property type="match status" value="1"/>
</dbReference>
<dbReference type="Gene3D" id="1.25.70.10">
    <property type="entry name" value="Transcription termination factor 3, mitochondrial"/>
    <property type="match status" value="2"/>
</dbReference>
<protein>
    <recommendedName>
        <fullName evidence="6">Mitochondrial transcription termination factor</fullName>
    </recommendedName>
</protein>
<dbReference type="OrthoDB" id="637682at2759"/>
<dbReference type="Proteomes" id="UP000806378">
    <property type="component" value="Unassembled WGS sequence"/>
</dbReference>
<evidence type="ECO:0000313" key="4">
    <source>
        <dbReference type="EMBL" id="KAF7849256.1"/>
    </source>
</evidence>
<keyword evidence="3" id="KW-0809">Transit peptide</keyword>
<dbReference type="GO" id="GO:0003676">
    <property type="term" value="F:nucleic acid binding"/>
    <property type="evidence" value="ECO:0007669"/>
    <property type="project" value="InterPro"/>
</dbReference>
<evidence type="ECO:0000256" key="2">
    <source>
        <dbReference type="ARBA" id="ARBA00022472"/>
    </source>
</evidence>
<keyword evidence="2" id="KW-0806">Transcription termination</keyword>
<accession>A0A8T0CSJ7</accession>
<dbReference type="EMBL" id="MU089827">
    <property type="protein sequence ID" value="KAF7849256.1"/>
    <property type="molecule type" value="Genomic_DNA"/>
</dbReference>
<dbReference type="SMART" id="SM00733">
    <property type="entry name" value="Mterf"/>
    <property type="match status" value="6"/>
</dbReference>
<dbReference type="InterPro" id="IPR003690">
    <property type="entry name" value="MTERF"/>
</dbReference>
<dbReference type="Pfam" id="PF02536">
    <property type="entry name" value="mTERF"/>
    <property type="match status" value="2"/>
</dbReference>
<comment type="caution">
    <text evidence="4">The sequence shown here is derived from an EMBL/GenBank/DDBJ whole genome shotgun (WGS) entry which is preliminary data.</text>
</comment>